<accession>A0A6N4X6P3</accession>
<evidence type="ECO:0000313" key="2">
    <source>
        <dbReference type="Proteomes" id="UP000445144"/>
    </source>
</evidence>
<dbReference type="AlphaFoldDB" id="A0A6N4X6P3"/>
<evidence type="ECO:0000313" key="1">
    <source>
        <dbReference type="EMBL" id="CAA7196719.1"/>
    </source>
</evidence>
<dbReference type="Proteomes" id="UP000445144">
    <property type="component" value="Unassembled WGS sequence"/>
</dbReference>
<dbReference type="EMBL" id="CACVBR010000030">
    <property type="protein sequence ID" value="CAA7196719.1"/>
    <property type="molecule type" value="Genomic_DNA"/>
</dbReference>
<sequence>MELVKNIAFIHNFSVADNDENLPENLGNFQTIEEFQEYFALNTLSEHQKVFAKRYYSDEEIHYFRNEILEVAENELPEAKQQLAEKDIQFSMAKKEKNIAFDFVRALQTKINDLAAEIKIGKTGIEVPANRTYRVPYKGRLYFYTWQDNGDCVLVKVALMSDEEKEELFNHTDKNEQFFENFKNVKNKRQTQ</sequence>
<dbReference type="RefSeq" id="WP_162033493.1">
    <property type="nucleotide sequence ID" value="NZ_CACVBR010000030.1"/>
</dbReference>
<protein>
    <submittedName>
        <fullName evidence="1">Uncharacterized protein</fullName>
    </submittedName>
</protein>
<name>A0A6N4X6P3_9FLAO</name>
<keyword evidence="2" id="KW-1185">Reference proteome</keyword>
<gene>
    <name evidence="1" type="ORF">CHRY9293_02794</name>
</gene>
<organism evidence="1 2">
    <name type="scientific">Chryseobacterium potabilaquae</name>
    <dbReference type="NCBI Taxonomy" id="2675057"/>
    <lineage>
        <taxon>Bacteria</taxon>
        <taxon>Pseudomonadati</taxon>
        <taxon>Bacteroidota</taxon>
        <taxon>Flavobacteriia</taxon>
        <taxon>Flavobacteriales</taxon>
        <taxon>Weeksellaceae</taxon>
        <taxon>Chryseobacterium group</taxon>
        <taxon>Chryseobacterium</taxon>
    </lineage>
</organism>
<proteinExistence type="predicted"/>
<reference evidence="1 2" key="1">
    <citation type="submission" date="2020-01" db="EMBL/GenBank/DDBJ databases">
        <authorList>
            <person name="Rodrigo-Torres L."/>
            <person name="Arahal R. D."/>
            <person name="Lucena T."/>
        </authorList>
    </citation>
    <scope>NUCLEOTIDE SEQUENCE [LARGE SCALE GENOMIC DNA]</scope>
    <source>
        <strain evidence="1 2">CECT 9293</strain>
    </source>
</reference>